<feature type="region of interest" description="Disordered" evidence="1">
    <location>
        <begin position="33"/>
        <end position="64"/>
    </location>
</feature>
<gene>
    <name evidence="2" type="ORF">H6P81_005036</name>
</gene>
<feature type="compositionally biased region" description="Basic residues" evidence="1">
    <location>
        <begin position="45"/>
        <end position="61"/>
    </location>
</feature>
<feature type="region of interest" description="Disordered" evidence="1">
    <location>
        <begin position="173"/>
        <end position="215"/>
    </location>
</feature>
<dbReference type="InterPro" id="IPR044759">
    <property type="entry name" value="bZIP_RF2"/>
</dbReference>
<accession>A0AAV7EWW2</accession>
<feature type="compositionally biased region" description="Basic and acidic residues" evidence="1">
    <location>
        <begin position="188"/>
        <end position="208"/>
    </location>
</feature>
<evidence type="ECO:0000313" key="2">
    <source>
        <dbReference type="EMBL" id="KAG9452132.1"/>
    </source>
</evidence>
<name>A0AAV7EWW2_ARIFI</name>
<evidence type="ECO:0008006" key="4">
    <source>
        <dbReference type="Google" id="ProtNLM"/>
    </source>
</evidence>
<dbReference type="AlphaFoldDB" id="A0AAV7EWW2"/>
<dbReference type="InterPro" id="IPR044797">
    <property type="entry name" value="At4g06598-like"/>
</dbReference>
<protein>
    <recommendedName>
        <fullName evidence="4">BZIP domain-containing protein</fullName>
    </recommendedName>
</protein>
<feature type="compositionally biased region" description="Polar residues" evidence="1">
    <location>
        <begin position="33"/>
        <end position="43"/>
    </location>
</feature>
<keyword evidence="3" id="KW-1185">Reference proteome</keyword>
<dbReference type="EMBL" id="JAINDJ010000003">
    <property type="protein sequence ID" value="KAG9452132.1"/>
    <property type="molecule type" value="Genomic_DNA"/>
</dbReference>
<sequence length="362" mass="40117">MFNDKGLPHLANWSCTGRTSKLPPRSPLQISSSLCTDCGSSPPNGKKHLSSPKEVHRHHQRTSSDTFAFDEQPLWLDELLNEPETPVAKATHRRSSSDSLTYLDFPGLSSMAETFTSHEGNLVGPSVIGWQSTGNSFRNKSFFHSPVEWLGPGKASEKAGQCNLNGVVDRRDFSSKSTASDAAPDQKVLSEKNDPKNGHAVSEADPKHSKQHFAQRSRVRKLQYIAELERNVSLLHVEGSDAAAELAFLKKQHLILTLENKALLQRIKSVAHEKQIKDAQYELLRKEVERLRCMYTNQQQDRFKFQSVGSCVNSTKGAGENLNLQFGCLSLSSTNHKAADSVKDPIGMKSAASYPCMMLQKS</sequence>
<dbReference type="GO" id="GO:0005634">
    <property type="term" value="C:nucleus"/>
    <property type="evidence" value="ECO:0007669"/>
    <property type="project" value="UniProtKB-ARBA"/>
</dbReference>
<dbReference type="GO" id="GO:0003700">
    <property type="term" value="F:DNA-binding transcription factor activity"/>
    <property type="evidence" value="ECO:0007669"/>
    <property type="project" value="InterPro"/>
</dbReference>
<comment type="caution">
    <text evidence="2">The sequence shown here is derived from an EMBL/GenBank/DDBJ whole genome shotgun (WGS) entry which is preliminary data.</text>
</comment>
<proteinExistence type="predicted"/>
<dbReference type="Proteomes" id="UP000825729">
    <property type="component" value="Unassembled WGS sequence"/>
</dbReference>
<dbReference type="CDD" id="cd14703">
    <property type="entry name" value="bZIP_plant_RF2"/>
    <property type="match status" value="1"/>
</dbReference>
<organism evidence="2 3">
    <name type="scientific">Aristolochia fimbriata</name>
    <name type="common">White veined hardy Dutchman's pipe vine</name>
    <dbReference type="NCBI Taxonomy" id="158543"/>
    <lineage>
        <taxon>Eukaryota</taxon>
        <taxon>Viridiplantae</taxon>
        <taxon>Streptophyta</taxon>
        <taxon>Embryophyta</taxon>
        <taxon>Tracheophyta</taxon>
        <taxon>Spermatophyta</taxon>
        <taxon>Magnoliopsida</taxon>
        <taxon>Magnoliidae</taxon>
        <taxon>Piperales</taxon>
        <taxon>Aristolochiaceae</taxon>
        <taxon>Aristolochia</taxon>
    </lineage>
</organism>
<reference evidence="2 3" key="1">
    <citation type="submission" date="2021-07" db="EMBL/GenBank/DDBJ databases">
        <title>The Aristolochia fimbriata genome: insights into angiosperm evolution, floral development and chemical biosynthesis.</title>
        <authorList>
            <person name="Jiao Y."/>
        </authorList>
    </citation>
    <scope>NUCLEOTIDE SEQUENCE [LARGE SCALE GENOMIC DNA]</scope>
    <source>
        <strain evidence="2">IBCAS-2021</strain>
        <tissue evidence="2">Leaf</tissue>
    </source>
</reference>
<dbReference type="PANTHER" id="PTHR46835:SF3">
    <property type="entry name" value="BASIC-LEUCINE ZIPPER (BZIP) TRANSCRIPTION FACTOR FAMILY PROTEIN"/>
    <property type="match status" value="1"/>
</dbReference>
<evidence type="ECO:0000313" key="3">
    <source>
        <dbReference type="Proteomes" id="UP000825729"/>
    </source>
</evidence>
<evidence type="ECO:0000256" key="1">
    <source>
        <dbReference type="SAM" id="MobiDB-lite"/>
    </source>
</evidence>
<dbReference type="PANTHER" id="PTHR46835">
    <property type="entry name" value="BASIC-LEUCINE ZIPPER (BZIP) TRANSCRIPTION FACTOR FAMILY PROTEIN-RELATED"/>
    <property type="match status" value="1"/>
</dbReference>